<comment type="catalytic activity">
    <reaction evidence="10">
        <text>Mg(2+)(in) = Mg(2+)(out)</text>
        <dbReference type="Rhea" id="RHEA:29827"/>
        <dbReference type="ChEBI" id="CHEBI:18420"/>
    </reaction>
</comment>
<evidence type="ECO:0000313" key="15">
    <source>
        <dbReference type="Proteomes" id="UP000516320"/>
    </source>
</evidence>
<keyword evidence="9 13" id="KW-0472">Membrane</keyword>
<dbReference type="PANTHER" id="PTHR46494">
    <property type="entry name" value="CORA FAMILY METAL ION TRANSPORTER (EUROFUNG)"/>
    <property type="match status" value="1"/>
</dbReference>
<keyword evidence="5 13" id="KW-0812">Transmembrane</keyword>
<dbReference type="GO" id="GO:0005886">
    <property type="term" value="C:plasma membrane"/>
    <property type="evidence" value="ECO:0007669"/>
    <property type="project" value="UniProtKB-SubCell"/>
</dbReference>
<evidence type="ECO:0000256" key="1">
    <source>
        <dbReference type="ARBA" id="ARBA00004651"/>
    </source>
</evidence>
<evidence type="ECO:0000256" key="12">
    <source>
        <dbReference type="SAM" id="MobiDB-lite"/>
    </source>
</evidence>
<dbReference type="GO" id="GO:0015087">
    <property type="term" value="F:cobalt ion transmembrane transporter activity"/>
    <property type="evidence" value="ECO:0007669"/>
    <property type="project" value="TreeGrafter"/>
</dbReference>
<evidence type="ECO:0000313" key="14">
    <source>
        <dbReference type="EMBL" id="QNQ90197.1"/>
    </source>
</evidence>
<keyword evidence="15" id="KW-1185">Reference proteome</keyword>
<evidence type="ECO:0000256" key="7">
    <source>
        <dbReference type="ARBA" id="ARBA00022989"/>
    </source>
</evidence>
<comment type="function">
    <text evidence="11">Mediates influx of magnesium ions. Alternates between open and closed states. Activated by low cytoplasmic Mg(2+) levels. Inactive when cytoplasmic Mg(2+) levels are high.</text>
</comment>
<sequence length="366" mass="41289">MPVNGKITRTVNTSSQQRNAPIPTDDNAAVEQAIEYCRVYHNGRSLPGHYSYGAAIAQVARISEQEGPGTSFVWLALEEPTAEQMKVVAGHFEVHELIVEDAVEAHQRPKVERYGDQLFIVVRSVNYQDLDYIDDGRQMISTGEIQMLVGKNFIITIRHHSPSSGLAHRLDHDTQLCARGPAALAWAVADDHVARYGWIADQLGEEVDSLEEEVFTPNSRFNIEQIYTFKREILEMRHAIAPLVPALRQLAEGHKDLMSKKLRSYFRDALDNHLIVTDRIAGYDERLTALIDAGVAKITMQQNQDMRTISALVGMAAVPTLIAGIYGMNFEHMPELSYSFGYPLVLLLMVVIVAFLAWWFRKNEWL</sequence>
<evidence type="ECO:0000256" key="11">
    <source>
        <dbReference type="ARBA" id="ARBA00045497"/>
    </source>
</evidence>
<feature type="compositionally biased region" description="Polar residues" evidence="12">
    <location>
        <begin position="7"/>
        <end position="19"/>
    </location>
</feature>
<comment type="similarity">
    <text evidence="2">Belongs to the CorA metal ion transporter (MIT) (TC 1.A.35) family.</text>
</comment>
<feature type="transmembrane region" description="Helical" evidence="13">
    <location>
        <begin position="340"/>
        <end position="360"/>
    </location>
</feature>
<evidence type="ECO:0000256" key="13">
    <source>
        <dbReference type="SAM" id="Phobius"/>
    </source>
</evidence>
<protein>
    <submittedName>
        <fullName evidence="14">Magnesium transporter</fullName>
    </submittedName>
</protein>
<evidence type="ECO:0000256" key="9">
    <source>
        <dbReference type="ARBA" id="ARBA00023136"/>
    </source>
</evidence>
<dbReference type="FunFam" id="1.20.58.340:FF:000004">
    <property type="entry name" value="Magnesium transport protein CorA"/>
    <property type="match status" value="1"/>
</dbReference>
<dbReference type="GO" id="GO:0050897">
    <property type="term" value="F:cobalt ion binding"/>
    <property type="evidence" value="ECO:0007669"/>
    <property type="project" value="TreeGrafter"/>
</dbReference>
<dbReference type="InterPro" id="IPR045861">
    <property type="entry name" value="CorA_cytoplasmic_dom"/>
</dbReference>
<gene>
    <name evidence="14" type="ORF">GP475_05735</name>
</gene>
<dbReference type="SUPFAM" id="SSF143865">
    <property type="entry name" value="CorA soluble domain-like"/>
    <property type="match status" value="1"/>
</dbReference>
<feature type="region of interest" description="Disordered" evidence="12">
    <location>
        <begin position="1"/>
        <end position="23"/>
    </location>
</feature>
<reference evidence="14 15" key="1">
    <citation type="submission" date="2019-12" db="EMBL/GenBank/DDBJ databases">
        <title>Corynebacterium sp. nov., isolated from feces of the Anser Albifrons in China.</title>
        <authorList>
            <person name="Liu Q."/>
        </authorList>
    </citation>
    <scope>NUCLEOTIDE SEQUENCE [LARGE SCALE GENOMIC DNA]</scope>
    <source>
        <strain evidence="14 15">4H37-19</strain>
    </source>
</reference>
<dbReference type="SUPFAM" id="SSF144083">
    <property type="entry name" value="Magnesium transport protein CorA, transmembrane region"/>
    <property type="match status" value="1"/>
</dbReference>
<dbReference type="GO" id="GO:0000287">
    <property type="term" value="F:magnesium ion binding"/>
    <property type="evidence" value="ECO:0007669"/>
    <property type="project" value="TreeGrafter"/>
</dbReference>
<keyword evidence="4" id="KW-1003">Cell membrane</keyword>
<dbReference type="Gene3D" id="1.20.58.340">
    <property type="entry name" value="Magnesium transport protein CorA, transmembrane region"/>
    <property type="match status" value="2"/>
</dbReference>
<proteinExistence type="inferred from homology"/>
<evidence type="ECO:0000256" key="8">
    <source>
        <dbReference type="ARBA" id="ARBA00023065"/>
    </source>
</evidence>
<dbReference type="Gene3D" id="3.30.460.20">
    <property type="entry name" value="CorA soluble domain-like"/>
    <property type="match status" value="1"/>
</dbReference>
<dbReference type="AlphaFoldDB" id="A0A7H0SNS2"/>
<dbReference type="InterPro" id="IPR045863">
    <property type="entry name" value="CorA_TM1_TM2"/>
</dbReference>
<dbReference type="KEGG" id="cpoy:GP475_05735"/>
<comment type="subcellular location">
    <subcellularLocation>
        <location evidence="1">Cell membrane</location>
        <topology evidence="1">Multi-pass membrane protein</topology>
    </subcellularLocation>
</comment>
<accession>A0A7H0SNS2</accession>
<keyword evidence="7 13" id="KW-1133">Transmembrane helix</keyword>
<organism evidence="14 15">
    <name type="scientific">Corynebacterium poyangense</name>
    <dbReference type="NCBI Taxonomy" id="2684405"/>
    <lineage>
        <taxon>Bacteria</taxon>
        <taxon>Bacillati</taxon>
        <taxon>Actinomycetota</taxon>
        <taxon>Actinomycetes</taxon>
        <taxon>Mycobacteriales</taxon>
        <taxon>Corynebacteriaceae</taxon>
        <taxon>Corynebacterium</taxon>
    </lineage>
</organism>
<name>A0A7H0SNS2_9CORY</name>
<evidence type="ECO:0000256" key="5">
    <source>
        <dbReference type="ARBA" id="ARBA00022692"/>
    </source>
</evidence>
<evidence type="ECO:0000256" key="6">
    <source>
        <dbReference type="ARBA" id="ARBA00022842"/>
    </source>
</evidence>
<feature type="transmembrane region" description="Helical" evidence="13">
    <location>
        <begin position="309"/>
        <end position="328"/>
    </location>
</feature>
<dbReference type="GO" id="GO:0015095">
    <property type="term" value="F:magnesium ion transmembrane transporter activity"/>
    <property type="evidence" value="ECO:0007669"/>
    <property type="project" value="TreeGrafter"/>
</dbReference>
<evidence type="ECO:0000256" key="10">
    <source>
        <dbReference type="ARBA" id="ARBA00034269"/>
    </source>
</evidence>
<dbReference type="EMBL" id="CP046884">
    <property type="protein sequence ID" value="QNQ90197.1"/>
    <property type="molecule type" value="Genomic_DNA"/>
</dbReference>
<evidence type="ECO:0000256" key="3">
    <source>
        <dbReference type="ARBA" id="ARBA00022448"/>
    </source>
</evidence>
<evidence type="ECO:0000256" key="4">
    <source>
        <dbReference type="ARBA" id="ARBA00022475"/>
    </source>
</evidence>
<keyword evidence="8" id="KW-0406">Ion transport</keyword>
<dbReference type="PANTHER" id="PTHR46494:SF1">
    <property type="entry name" value="CORA FAMILY METAL ION TRANSPORTER (EUROFUNG)"/>
    <property type="match status" value="1"/>
</dbReference>
<dbReference type="CDD" id="cd12830">
    <property type="entry name" value="MtCorA-like"/>
    <property type="match status" value="1"/>
</dbReference>
<keyword evidence="3" id="KW-0813">Transport</keyword>
<dbReference type="Proteomes" id="UP000516320">
    <property type="component" value="Chromosome"/>
</dbReference>
<evidence type="ECO:0000256" key="2">
    <source>
        <dbReference type="ARBA" id="ARBA00009765"/>
    </source>
</evidence>
<keyword evidence="6" id="KW-0460">Magnesium</keyword>
<dbReference type="Pfam" id="PF01544">
    <property type="entry name" value="CorA"/>
    <property type="match status" value="1"/>
</dbReference>
<dbReference type="InterPro" id="IPR002523">
    <property type="entry name" value="MgTranspt_CorA/ZnTranspt_ZntB"/>
</dbReference>